<organism evidence="1 2">
    <name type="scientific">Frankliniella fusca</name>
    <dbReference type="NCBI Taxonomy" id="407009"/>
    <lineage>
        <taxon>Eukaryota</taxon>
        <taxon>Metazoa</taxon>
        <taxon>Ecdysozoa</taxon>
        <taxon>Arthropoda</taxon>
        <taxon>Hexapoda</taxon>
        <taxon>Insecta</taxon>
        <taxon>Pterygota</taxon>
        <taxon>Neoptera</taxon>
        <taxon>Paraneoptera</taxon>
        <taxon>Thysanoptera</taxon>
        <taxon>Terebrantia</taxon>
        <taxon>Thripoidea</taxon>
        <taxon>Thripidae</taxon>
        <taxon>Frankliniella</taxon>
    </lineage>
</organism>
<protein>
    <submittedName>
        <fullName evidence="1">Uncharacterized protein</fullName>
    </submittedName>
</protein>
<proteinExistence type="predicted"/>
<keyword evidence="2" id="KW-1185">Reference proteome</keyword>
<reference evidence="1" key="1">
    <citation type="submission" date="2021-07" db="EMBL/GenBank/DDBJ databases">
        <authorList>
            <person name="Catto M.A."/>
            <person name="Jacobson A."/>
            <person name="Kennedy G."/>
            <person name="Labadie P."/>
            <person name="Hunt B.G."/>
            <person name="Srinivasan R."/>
        </authorList>
    </citation>
    <scope>NUCLEOTIDE SEQUENCE</scope>
    <source>
        <strain evidence="1">PL_HMW_Pooled</strain>
        <tissue evidence="1">Head</tissue>
    </source>
</reference>
<name>A0AAE1LNJ8_9NEOP</name>
<reference evidence="1" key="2">
    <citation type="journal article" date="2023" name="BMC Genomics">
        <title>Pest status, molecular evolution, and epigenetic factors derived from the genome assembly of Frankliniella fusca, a thysanopteran phytovirus vector.</title>
        <authorList>
            <person name="Catto M.A."/>
            <person name="Labadie P.E."/>
            <person name="Jacobson A.L."/>
            <person name="Kennedy G.G."/>
            <person name="Srinivasan R."/>
            <person name="Hunt B.G."/>
        </authorList>
    </citation>
    <scope>NUCLEOTIDE SEQUENCE</scope>
    <source>
        <strain evidence="1">PL_HMW_Pooled</strain>
    </source>
</reference>
<accession>A0AAE1LNJ8</accession>
<dbReference type="Proteomes" id="UP001219518">
    <property type="component" value="Unassembled WGS sequence"/>
</dbReference>
<comment type="caution">
    <text evidence="1">The sequence shown here is derived from an EMBL/GenBank/DDBJ whole genome shotgun (WGS) entry which is preliminary data.</text>
</comment>
<dbReference type="AlphaFoldDB" id="A0AAE1LNJ8"/>
<dbReference type="EMBL" id="JAHWGI010001220">
    <property type="protein sequence ID" value="KAK3925159.1"/>
    <property type="molecule type" value="Genomic_DNA"/>
</dbReference>
<gene>
    <name evidence="1" type="ORF">KUF71_013428</name>
</gene>
<sequence length="72" mass="8303">MDCTGTQNRRLDRCRGDKSWMKFWRQEADGRQPDAGRRVGGYVRCKRVVVQEKVNACSARERLLGVVWCLGS</sequence>
<evidence type="ECO:0000313" key="2">
    <source>
        <dbReference type="Proteomes" id="UP001219518"/>
    </source>
</evidence>
<evidence type="ECO:0000313" key="1">
    <source>
        <dbReference type="EMBL" id="KAK3925159.1"/>
    </source>
</evidence>